<gene>
    <name evidence="1" type="ORF">PROPAUS_1038</name>
</gene>
<dbReference type="EMBL" id="UNQJ01000005">
    <property type="protein sequence ID" value="SYZ33123.1"/>
    <property type="molecule type" value="Genomic_DNA"/>
</dbReference>
<proteinExistence type="predicted"/>
<dbReference type="Proteomes" id="UP000263928">
    <property type="component" value="Unassembled WGS sequence"/>
</dbReference>
<keyword evidence="2" id="KW-1185">Reference proteome</keyword>
<organism evidence="1 2">
    <name type="scientific">Propionibacterium australiense</name>
    <dbReference type="NCBI Taxonomy" id="119981"/>
    <lineage>
        <taxon>Bacteria</taxon>
        <taxon>Bacillati</taxon>
        <taxon>Actinomycetota</taxon>
        <taxon>Actinomycetes</taxon>
        <taxon>Propionibacteriales</taxon>
        <taxon>Propionibacteriaceae</taxon>
        <taxon>Propionibacterium</taxon>
    </lineage>
</organism>
<accession>A0A383S5L2</accession>
<name>A0A383S5L2_9ACTN</name>
<dbReference type="AlphaFoldDB" id="A0A383S5L2"/>
<sequence length="84" mass="8542">MGRPVSVGVMNSTDESTPSRRRPSVRRSLTALGTAAAIALGGIAVISPAEAHAAGVRRPLVIQPASVQAQAVEPAAEGGRDDEQ</sequence>
<evidence type="ECO:0000313" key="1">
    <source>
        <dbReference type="EMBL" id="SYZ33123.1"/>
    </source>
</evidence>
<reference evidence="2" key="1">
    <citation type="submission" date="2018-08" db="EMBL/GenBank/DDBJ databases">
        <authorList>
            <person name="Hornung B."/>
        </authorList>
    </citation>
    <scope>NUCLEOTIDE SEQUENCE [LARGE SCALE GENOMIC DNA]</scope>
</reference>
<protein>
    <submittedName>
        <fullName evidence="1">Uncharacterized protein</fullName>
    </submittedName>
</protein>
<evidence type="ECO:0000313" key="2">
    <source>
        <dbReference type="Proteomes" id="UP000263928"/>
    </source>
</evidence>